<accession>A0A5C6P1A9</accession>
<sequence length="112" mass="12754">MREPPEKALSALPLRTPKRVDTLNNSQDLSPHPKAKESYPLIHRGKLQYSGTELGSNENCHPCPLPLTIGNSRVKPNQKDWHPPDGFILGLWTLILLVFFKTYGMKQLKHIF</sequence>
<reference evidence="3 4" key="1">
    <citation type="submission" date="2019-04" db="EMBL/GenBank/DDBJ databases">
        <title>Chromosome genome assembly for Takifugu flavidus.</title>
        <authorList>
            <person name="Xiao S."/>
        </authorList>
    </citation>
    <scope>NUCLEOTIDE SEQUENCE [LARGE SCALE GENOMIC DNA]</scope>
    <source>
        <strain evidence="3">HTHZ2018</strain>
        <tissue evidence="3">Muscle</tissue>
    </source>
</reference>
<dbReference type="AlphaFoldDB" id="A0A5C6P1A9"/>
<keyword evidence="2" id="KW-0812">Transmembrane</keyword>
<name>A0A5C6P1A9_9TELE</name>
<evidence type="ECO:0000313" key="3">
    <source>
        <dbReference type="EMBL" id="TWW73574.1"/>
    </source>
</evidence>
<protein>
    <submittedName>
        <fullName evidence="3">GPI-anchor transamidase</fullName>
    </submittedName>
</protein>
<evidence type="ECO:0000256" key="1">
    <source>
        <dbReference type="SAM" id="MobiDB-lite"/>
    </source>
</evidence>
<keyword evidence="4" id="KW-1185">Reference proteome</keyword>
<organism evidence="3 4">
    <name type="scientific">Takifugu flavidus</name>
    <name type="common">sansaifugu</name>
    <dbReference type="NCBI Taxonomy" id="433684"/>
    <lineage>
        <taxon>Eukaryota</taxon>
        <taxon>Metazoa</taxon>
        <taxon>Chordata</taxon>
        <taxon>Craniata</taxon>
        <taxon>Vertebrata</taxon>
        <taxon>Euteleostomi</taxon>
        <taxon>Actinopterygii</taxon>
        <taxon>Neopterygii</taxon>
        <taxon>Teleostei</taxon>
        <taxon>Neoteleostei</taxon>
        <taxon>Acanthomorphata</taxon>
        <taxon>Eupercaria</taxon>
        <taxon>Tetraodontiformes</taxon>
        <taxon>Tetradontoidea</taxon>
        <taxon>Tetraodontidae</taxon>
        <taxon>Takifugu</taxon>
    </lineage>
</organism>
<gene>
    <name evidence="3" type="ORF">D4764_15G0009680</name>
</gene>
<feature type="transmembrane region" description="Helical" evidence="2">
    <location>
        <begin position="86"/>
        <end position="104"/>
    </location>
</feature>
<evidence type="ECO:0000256" key="2">
    <source>
        <dbReference type="SAM" id="Phobius"/>
    </source>
</evidence>
<keyword evidence="2" id="KW-0472">Membrane</keyword>
<dbReference type="EMBL" id="RHFK02000007">
    <property type="protein sequence ID" value="TWW73574.1"/>
    <property type="molecule type" value="Genomic_DNA"/>
</dbReference>
<proteinExistence type="predicted"/>
<keyword evidence="2" id="KW-1133">Transmembrane helix</keyword>
<dbReference type="Proteomes" id="UP000324091">
    <property type="component" value="Chromosome 15"/>
</dbReference>
<comment type="caution">
    <text evidence="3">The sequence shown here is derived from an EMBL/GenBank/DDBJ whole genome shotgun (WGS) entry which is preliminary data.</text>
</comment>
<evidence type="ECO:0000313" key="4">
    <source>
        <dbReference type="Proteomes" id="UP000324091"/>
    </source>
</evidence>
<feature type="region of interest" description="Disordered" evidence="1">
    <location>
        <begin position="1"/>
        <end position="36"/>
    </location>
</feature>